<accession>A0A5E4NDL7</accession>
<dbReference type="SMART" id="SM00369">
    <property type="entry name" value="LRR_TYP"/>
    <property type="match status" value="6"/>
</dbReference>
<dbReference type="Pfam" id="PF13927">
    <property type="entry name" value="Ig_3"/>
    <property type="match status" value="1"/>
</dbReference>
<evidence type="ECO:0000256" key="1">
    <source>
        <dbReference type="ARBA" id="ARBA00022614"/>
    </source>
</evidence>
<dbReference type="InterPro" id="IPR003598">
    <property type="entry name" value="Ig_sub2"/>
</dbReference>
<dbReference type="SUPFAM" id="SSF48726">
    <property type="entry name" value="Immunoglobulin"/>
    <property type="match status" value="1"/>
</dbReference>
<dbReference type="Proteomes" id="UP000325440">
    <property type="component" value="Unassembled WGS sequence"/>
</dbReference>
<dbReference type="InterPro" id="IPR003591">
    <property type="entry name" value="Leu-rich_rpt_typical-subtyp"/>
</dbReference>
<keyword evidence="4" id="KW-1015">Disulfide bond</keyword>
<evidence type="ECO:0000256" key="7">
    <source>
        <dbReference type="SAM" id="Phobius"/>
    </source>
</evidence>
<dbReference type="Gene3D" id="3.80.10.10">
    <property type="entry name" value="Ribonuclease Inhibitor"/>
    <property type="match status" value="2"/>
</dbReference>
<dbReference type="InterPro" id="IPR003599">
    <property type="entry name" value="Ig_sub"/>
</dbReference>
<protein>
    <submittedName>
        <fullName evidence="10">Immunoglobulin subtype,Immunoglobulin-like domain,Immunoglobulin-like fold,Leucine-rich repeat</fullName>
    </submittedName>
</protein>
<dbReference type="FunFam" id="2.60.40.10:FF:000032">
    <property type="entry name" value="palladin isoform X1"/>
    <property type="match status" value="1"/>
</dbReference>
<dbReference type="PANTHER" id="PTHR24366">
    <property type="entry name" value="IG(IMMUNOGLOBULIN) AND LRR(LEUCINE RICH REPEAT) DOMAINS"/>
    <property type="match status" value="1"/>
</dbReference>
<keyword evidence="3" id="KW-0677">Repeat</keyword>
<dbReference type="OrthoDB" id="1099686at2759"/>
<sequence length="615" mass="67410">MPGGRPVQLIVTATMLVIFCCGTSSYADWADCPKACQCKWSSGKKTALCKDAGFTEIPISLDAEMQVLDLSANSIRGLPEDAFKTVGLLNLQRVFLRGCGIHNVHKDAFRELKILVELDLSDNLIGSLHQETFHGNERLRVLYLNGNPLSEIKEIQFPVLQHLRTLELQHCQIKRVHRDAFLHLSSLESLNLNGNLLKRLSKTVFLPVSKLKTLSLDGNPWVCDCQLRKFRDWFVKSNLYSHPLSCIEPEVLSGNHWENIDPIEFACPPVVKIDRSSVMEDVGNNVTFTCKVTGDPEPEVSWYFNGHNIENYTDQMDENRTWLENDQNMWSVLNIFNVSDVVVGEFTCEARNSRGQMSANVSLALPEVAVATTLSKSKSMYLVVVVAAASVTGLLFVIGLTCCICHANKKSGGGRRDSKSNFKGSTSFSDADKRLLDASISTTQAGSCEMLGGGGGGSSCQDLELIEQSLQNIPLASVCDQQPVHITIESHDPNSGVSLYPPPPEFSTSILPTVSGFGNIFISVSVSQEPPDQESRYPDLLDMQHRGQKQSVSVGTNHQPMKSVLPHYDNMGPRITATGSCTNLSSISNSGESSDDIPPPPPPPLCTGHTDYVAL</sequence>
<dbReference type="SMART" id="SM00409">
    <property type="entry name" value="IG"/>
    <property type="match status" value="1"/>
</dbReference>
<name>A0A5E4NDL7_9HEMI</name>
<dbReference type="Gene3D" id="2.60.40.10">
    <property type="entry name" value="Immunoglobulins"/>
    <property type="match status" value="1"/>
</dbReference>
<keyword evidence="7" id="KW-0472">Membrane</keyword>
<feature type="transmembrane region" description="Helical" evidence="7">
    <location>
        <begin position="380"/>
        <end position="407"/>
    </location>
</feature>
<evidence type="ECO:0000256" key="4">
    <source>
        <dbReference type="ARBA" id="ARBA00023157"/>
    </source>
</evidence>
<feature type="chain" id="PRO_5022931128" evidence="8">
    <location>
        <begin position="28"/>
        <end position="615"/>
    </location>
</feature>
<gene>
    <name evidence="10" type="ORF">CINCED_3A024066</name>
</gene>
<dbReference type="FunFam" id="3.80.10.10:FF:000082">
    <property type="entry name" value="Leucine-rich repeat-containing 24"/>
    <property type="match status" value="1"/>
</dbReference>
<feature type="signal peptide" evidence="8">
    <location>
        <begin position="1"/>
        <end position="27"/>
    </location>
</feature>
<evidence type="ECO:0000256" key="5">
    <source>
        <dbReference type="ARBA" id="ARBA00023319"/>
    </source>
</evidence>
<keyword evidence="2 8" id="KW-0732">Signal</keyword>
<keyword evidence="7" id="KW-1133">Transmembrane helix</keyword>
<evidence type="ECO:0000256" key="3">
    <source>
        <dbReference type="ARBA" id="ARBA00022737"/>
    </source>
</evidence>
<dbReference type="InterPro" id="IPR013783">
    <property type="entry name" value="Ig-like_fold"/>
</dbReference>
<organism evidence="10 11">
    <name type="scientific">Cinara cedri</name>
    <dbReference type="NCBI Taxonomy" id="506608"/>
    <lineage>
        <taxon>Eukaryota</taxon>
        <taxon>Metazoa</taxon>
        <taxon>Ecdysozoa</taxon>
        <taxon>Arthropoda</taxon>
        <taxon>Hexapoda</taxon>
        <taxon>Insecta</taxon>
        <taxon>Pterygota</taxon>
        <taxon>Neoptera</taxon>
        <taxon>Paraneoptera</taxon>
        <taxon>Hemiptera</taxon>
        <taxon>Sternorrhyncha</taxon>
        <taxon>Aphidomorpha</taxon>
        <taxon>Aphidoidea</taxon>
        <taxon>Aphididae</taxon>
        <taxon>Lachninae</taxon>
        <taxon>Cinara</taxon>
    </lineage>
</organism>
<dbReference type="InterPro" id="IPR000483">
    <property type="entry name" value="Cys-rich_flank_reg_C"/>
</dbReference>
<dbReference type="PANTHER" id="PTHR24366:SF87">
    <property type="entry name" value="KEKKON 6, ISOFORM B"/>
    <property type="match status" value="1"/>
</dbReference>
<evidence type="ECO:0000259" key="9">
    <source>
        <dbReference type="PROSITE" id="PS50835"/>
    </source>
</evidence>
<evidence type="ECO:0000313" key="11">
    <source>
        <dbReference type="Proteomes" id="UP000325440"/>
    </source>
</evidence>
<dbReference type="GO" id="GO:0071944">
    <property type="term" value="C:cell periphery"/>
    <property type="evidence" value="ECO:0007669"/>
    <property type="project" value="UniProtKB-ARBA"/>
</dbReference>
<keyword evidence="1" id="KW-0433">Leucine-rich repeat</keyword>
<evidence type="ECO:0000313" key="10">
    <source>
        <dbReference type="EMBL" id="VVC40582.1"/>
    </source>
</evidence>
<dbReference type="PROSITE" id="PS50835">
    <property type="entry name" value="IG_LIKE"/>
    <property type="match status" value="1"/>
</dbReference>
<evidence type="ECO:0000256" key="2">
    <source>
        <dbReference type="ARBA" id="ARBA00022729"/>
    </source>
</evidence>
<keyword evidence="5" id="KW-0393">Immunoglobulin domain</keyword>
<dbReference type="SMART" id="SM00408">
    <property type="entry name" value="IGc2"/>
    <property type="match status" value="1"/>
</dbReference>
<dbReference type="EMBL" id="CABPRJ010001905">
    <property type="protein sequence ID" value="VVC40582.1"/>
    <property type="molecule type" value="Genomic_DNA"/>
</dbReference>
<dbReference type="PROSITE" id="PS51450">
    <property type="entry name" value="LRR"/>
    <property type="match status" value="2"/>
</dbReference>
<dbReference type="SMART" id="SM00082">
    <property type="entry name" value="LRRCT"/>
    <property type="match status" value="1"/>
</dbReference>
<dbReference type="InterPro" id="IPR001611">
    <property type="entry name" value="Leu-rich_rpt"/>
</dbReference>
<feature type="region of interest" description="Disordered" evidence="6">
    <location>
        <begin position="574"/>
        <end position="615"/>
    </location>
</feature>
<dbReference type="Pfam" id="PF13855">
    <property type="entry name" value="LRR_8"/>
    <property type="match status" value="2"/>
</dbReference>
<evidence type="ECO:0000256" key="6">
    <source>
        <dbReference type="SAM" id="MobiDB-lite"/>
    </source>
</evidence>
<dbReference type="InterPro" id="IPR032675">
    <property type="entry name" value="LRR_dom_sf"/>
</dbReference>
<dbReference type="InterPro" id="IPR036179">
    <property type="entry name" value="Ig-like_dom_sf"/>
</dbReference>
<keyword evidence="7" id="KW-0812">Transmembrane</keyword>
<dbReference type="CDD" id="cd00096">
    <property type="entry name" value="Ig"/>
    <property type="match status" value="1"/>
</dbReference>
<reference evidence="10 11" key="1">
    <citation type="submission" date="2019-08" db="EMBL/GenBank/DDBJ databases">
        <authorList>
            <person name="Alioto T."/>
            <person name="Alioto T."/>
            <person name="Gomez Garrido J."/>
        </authorList>
    </citation>
    <scope>NUCLEOTIDE SEQUENCE [LARGE SCALE GENOMIC DNA]</scope>
</reference>
<proteinExistence type="predicted"/>
<evidence type="ECO:0000256" key="8">
    <source>
        <dbReference type="SAM" id="SignalP"/>
    </source>
</evidence>
<dbReference type="InterPro" id="IPR007110">
    <property type="entry name" value="Ig-like_dom"/>
</dbReference>
<feature type="domain" description="Ig-like" evidence="9">
    <location>
        <begin position="268"/>
        <end position="364"/>
    </location>
</feature>
<keyword evidence="11" id="KW-1185">Reference proteome</keyword>
<dbReference type="AlphaFoldDB" id="A0A5E4NDL7"/>
<dbReference type="SUPFAM" id="SSF52058">
    <property type="entry name" value="L domain-like"/>
    <property type="match status" value="1"/>
</dbReference>